<keyword evidence="4" id="KW-1185">Reference proteome</keyword>
<dbReference type="SMART" id="SM00450">
    <property type="entry name" value="RHOD"/>
    <property type="match status" value="3"/>
</dbReference>
<dbReference type="InterPro" id="IPR036873">
    <property type="entry name" value="Rhodanese-like_dom_sf"/>
</dbReference>
<protein>
    <submittedName>
        <fullName evidence="3">Rhodanese-like domain-containing protein</fullName>
    </submittedName>
</protein>
<keyword evidence="1" id="KW-0732">Signal</keyword>
<comment type="caution">
    <text evidence="3">The sequence shown here is derived from an EMBL/GenBank/DDBJ whole genome shotgun (WGS) entry which is preliminary data.</text>
</comment>
<dbReference type="PROSITE" id="PS50206">
    <property type="entry name" value="RHODANESE_3"/>
    <property type="match status" value="3"/>
</dbReference>
<feature type="domain" description="Rhodanese" evidence="2">
    <location>
        <begin position="340"/>
        <end position="428"/>
    </location>
</feature>
<evidence type="ECO:0000259" key="2">
    <source>
        <dbReference type="PROSITE" id="PS50206"/>
    </source>
</evidence>
<dbReference type="Proteomes" id="UP001139488">
    <property type="component" value="Unassembled WGS sequence"/>
</dbReference>
<gene>
    <name evidence="3" type="ORF">LNL84_11150</name>
</gene>
<dbReference type="PANTHER" id="PTHR43031">
    <property type="entry name" value="FAD-DEPENDENT OXIDOREDUCTASE"/>
    <property type="match status" value="1"/>
</dbReference>
<organism evidence="3 4">
    <name type="scientific">Vibrio gelatinilyticus</name>
    <dbReference type="NCBI Taxonomy" id="2893468"/>
    <lineage>
        <taxon>Bacteria</taxon>
        <taxon>Pseudomonadati</taxon>
        <taxon>Pseudomonadota</taxon>
        <taxon>Gammaproteobacteria</taxon>
        <taxon>Vibrionales</taxon>
        <taxon>Vibrionaceae</taxon>
        <taxon>Vibrio</taxon>
    </lineage>
</organism>
<evidence type="ECO:0000313" key="4">
    <source>
        <dbReference type="Proteomes" id="UP001139488"/>
    </source>
</evidence>
<dbReference type="SUPFAM" id="SSF52821">
    <property type="entry name" value="Rhodanese/Cell cycle control phosphatase"/>
    <property type="match status" value="3"/>
</dbReference>
<feature type="chain" id="PRO_5040909334" evidence="1">
    <location>
        <begin position="20"/>
        <end position="428"/>
    </location>
</feature>
<evidence type="ECO:0000313" key="3">
    <source>
        <dbReference type="EMBL" id="MCJ2377386.1"/>
    </source>
</evidence>
<accession>A0A9X1WBQ8</accession>
<feature type="domain" description="Rhodanese" evidence="2">
    <location>
        <begin position="110"/>
        <end position="202"/>
    </location>
</feature>
<dbReference type="Gene3D" id="3.40.250.10">
    <property type="entry name" value="Rhodanese-like domain"/>
    <property type="match status" value="3"/>
</dbReference>
<dbReference type="CDD" id="cd00158">
    <property type="entry name" value="RHOD"/>
    <property type="match status" value="3"/>
</dbReference>
<dbReference type="RefSeq" id="WP_244357322.1">
    <property type="nucleotide sequence ID" value="NZ_JAJNNZ010000007.1"/>
</dbReference>
<evidence type="ECO:0000256" key="1">
    <source>
        <dbReference type="SAM" id="SignalP"/>
    </source>
</evidence>
<reference evidence="3" key="1">
    <citation type="submission" date="2021-11" db="EMBL/GenBank/DDBJ databases">
        <title>Vibrio ZSDE26 sp. nov. and Vibrio ZSDZ34 sp. nov., isolated from coastal seawater in Qingdao.</title>
        <authorList>
            <person name="Zhang P."/>
        </authorList>
    </citation>
    <scope>NUCLEOTIDE SEQUENCE</scope>
    <source>
        <strain evidence="3">ZSDZ34</strain>
    </source>
</reference>
<dbReference type="InterPro" id="IPR001763">
    <property type="entry name" value="Rhodanese-like_dom"/>
</dbReference>
<dbReference type="Pfam" id="PF00581">
    <property type="entry name" value="Rhodanese"/>
    <property type="match status" value="3"/>
</dbReference>
<feature type="domain" description="Rhodanese" evidence="2">
    <location>
        <begin position="216"/>
        <end position="314"/>
    </location>
</feature>
<dbReference type="AlphaFoldDB" id="A0A9X1WBQ8"/>
<proteinExistence type="predicted"/>
<feature type="signal peptide" evidence="1">
    <location>
        <begin position="1"/>
        <end position="19"/>
    </location>
</feature>
<dbReference type="PANTHER" id="PTHR43031:SF1">
    <property type="entry name" value="PYRIDINE NUCLEOTIDE-DISULPHIDE OXIDOREDUCTASE"/>
    <property type="match status" value="1"/>
</dbReference>
<sequence length="428" mass="47298">MNKTYLIALMMLATPLAFSGEIVGKVQSMSSKGKVIQYLNPKTKEVNVLRFTDDTTLESAQSFSDLTVNTKFKATVNDDNIATHIKRILVKLPPEQVIDTDELSDLIDSGESRLFIGDARPVSVYNVGHLPNAQPTPATELAKNLDWLPKDKATMLVFYCGGVTCPLSSKALKIAQDNGYNNVKAYVEGYPAWKAEMYPSYVSPNWLQGNLDIHNVILDVRETAKMGVKGSVHFPTSALFDMHEKWNTEKFPVGKRTIFDVRDKKAPIIIVSTQPDDDEGIEAYEILTAWKYKNVSILEGGLLAWQQQDKPQQDVAPELTYVKKPKAGALYENDFIAAVKSNSATIIDVRDSDEVAQGKLKLSINIPLEDLEQHLDQIPKDGKVILHCAAGARAALAYTTLTKLGYTNVTYLDDNFSAIVKAAGITLI</sequence>
<dbReference type="EMBL" id="JAJNNZ010000007">
    <property type="protein sequence ID" value="MCJ2377386.1"/>
    <property type="molecule type" value="Genomic_DNA"/>
</dbReference>
<name>A0A9X1WBQ8_9VIBR</name>
<dbReference type="InterPro" id="IPR050229">
    <property type="entry name" value="GlpE_sulfurtransferase"/>
</dbReference>